<reference evidence="1 2" key="1">
    <citation type="submission" date="2019-10" db="EMBL/GenBank/DDBJ databases">
        <title>Dictyobacter vulcani sp. nov., within the class Ktedonobacteria, isolated from soil of volcanic Mt. Zao.</title>
        <authorList>
            <person name="Zheng Y."/>
            <person name="Wang C.M."/>
            <person name="Sakai Y."/>
            <person name="Abe K."/>
            <person name="Yokota A."/>
            <person name="Yabe S."/>
        </authorList>
    </citation>
    <scope>NUCLEOTIDE SEQUENCE [LARGE SCALE GENOMIC DNA]</scope>
    <source>
        <strain evidence="1 2">W12</strain>
    </source>
</reference>
<gene>
    <name evidence="1" type="ORF">KDW_39540</name>
</gene>
<keyword evidence="2" id="KW-1185">Reference proteome</keyword>
<dbReference type="EMBL" id="BKZW01000002">
    <property type="protein sequence ID" value="GER89792.1"/>
    <property type="molecule type" value="Genomic_DNA"/>
</dbReference>
<evidence type="ECO:0000313" key="1">
    <source>
        <dbReference type="EMBL" id="GER89792.1"/>
    </source>
</evidence>
<accession>A0A5J4KRP8</accession>
<protein>
    <submittedName>
        <fullName evidence="1">Uncharacterized protein</fullName>
    </submittedName>
</protein>
<evidence type="ECO:0000313" key="2">
    <source>
        <dbReference type="Proteomes" id="UP000326912"/>
    </source>
</evidence>
<dbReference type="AlphaFoldDB" id="A0A5J4KRP8"/>
<organism evidence="1 2">
    <name type="scientific">Dictyobacter vulcani</name>
    <dbReference type="NCBI Taxonomy" id="2607529"/>
    <lineage>
        <taxon>Bacteria</taxon>
        <taxon>Bacillati</taxon>
        <taxon>Chloroflexota</taxon>
        <taxon>Ktedonobacteria</taxon>
        <taxon>Ktedonobacterales</taxon>
        <taxon>Dictyobacteraceae</taxon>
        <taxon>Dictyobacter</taxon>
    </lineage>
</organism>
<comment type="caution">
    <text evidence="1">The sequence shown here is derived from an EMBL/GenBank/DDBJ whole genome shotgun (WGS) entry which is preliminary data.</text>
</comment>
<dbReference type="Proteomes" id="UP000326912">
    <property type="component" value="Unassembled WGS sequence"/>
</dbReference>
<proteinExistence type="predicted"/>
<name>A0A5J4KRP8_9CHLR</name>
<sequence>MASFNYPIWSAKTMRIHQSHTKMQEIIGDITSTLVTEVLGLYSNKTKQILQQQQV</sequence>